<evidence type="ECO:0000313" key="6">
    <source>
        <dbReference type="Proteomes" id="UP000051655"/>
    </source>
</evidence>
<dbReference type="OrthoDB" id="5461037at2"/>
<proteinExistence type="predicted"/>
<evidence type="ECO:0000313" key="5">
    <source>
        <dbReference type="EMBL" id="KRN75720.1"/>
    </source>
</evidence>
<dbReference type="STRING" id="1616.IV73_GL000215"/>
<feature type="domain" description="HTH marR-type" evidence="4">
    <location>
        <begin position="1"/>
        <end position="149"/>
    </location>
</feature>
<dbReference type="SMART" id="SM00347">
    <property type="entry name" value="HTH_MARR"/>
    <property type="match status" value="1"/>
</dbReference>
<evidence type="ECO:0000259" key="4">
    <source>
        <dbReference type="PROSITE" id="PS50995"/>
    </source>
</evidence>
<dbReference type="PROSITE" id="PS50995">
    <property type="entry name" value="HTH_MARR_2"/>
    <property type="match status" value="1"/>
</dbReference>
<dbReference type="GO" id="GO:0003700">
    <property type="term" value="F:DNA-binding transcription factor activity"/>
    <property type="evidence" value="ECO:0007669"/>
    <property type="project" value="InterPro"/>
</dbReference>
<dbReference type="AlphaFoldDB" id="A0A0R2JEB6"/>
<organism evidence="5 6">
    <name type="scientific">Weissella kandleri</name>
    <dbReference type="NCBI Taxonomy" id="1616"/>
    <lineage>
        <taxon>Bacteria</taxon>
        <taxon>Bacillati</taxon>
        <taxon>Bacillota</taxon>
        <taxon>Bacilli</taxon>
        <taxon>Lactobacillales</taxon>
        <taxon>Lactobacillaceae</taxon>
        <taxon>Weissella</taxon>
    </lineage>
</organism>
<dbReference type="EMBL" id="JQBP01000001">
    <property type="protein sequence ID" value="KRN75720.1"/>
    <property type="molecule type" value="Genomic_DNA"/>
</dbReference>
<dbReference type="PRINTS" id="PR00598">
    <property type="entry name" value="HTHMARR"/>
</dbReference>
<protein>
    <recommendedName>
        <fullName evidence="4">HTH marR-type domain-containing protein</fullName>
    </recommendedName>
</protein>
<dbReference type="SUPFAM" id="SSF46785">
    <property type="entry name" value="Winged helix' DNA-binding domain"/>
    <property type="match status" value="1"/>
</dbReference>
<name>A0A0R2JEB6_9LACO</name>
<evidence type="ECO:0000256" key="2">
    <source>
        <dbReference type="ARBA" id="ARBA00023125"/>
    </source>
</evidence>
<keyword evidence="6" id="KW-1185">Reference proteome</keyword>
<dbReference type="Pfam" id="PF01047">
    <property type="entry name" value="MarR"/>
    <property type="match status" value="1"/>
</dbReference>
<keyword evidence="1" id="KW-0805">Transcription regulation</keyword>
<evidence type="ECO:0000256" key="1">
    <source>
        <dbReference type="ARBA" id="ARBA00023015"/>
    </source>
</evidence>
<comment type="caution">
    <text evidence="5">The sequence shown here is derived from an EMBL/GenBank/DDBJ whole genome shotgun (WGS) entry which is preliminary data.</text>
</comment>
<sequence>MENKDAFEAVNEELVDVFNNAMWIEEEVLRNSAYNDLTLKDMHVIAAIGDEQQVTASRLAEIIRVTPSTMTSAIDKLVRKNYVQRERNQDDRRVVLITLTESGQKVCDMHAEFHRKLTKALLSSSDETVNQNIQTALGRLQQYLRNLNQ</sequence>
<dbReference type="RefSeq" id="WP_057753568.1">
    <property type="nucleotide sequence ID" value="NZ_JQBP01000001.1"/>
</dbReference>
<dbReference type="InterPro" id="IPR036390">
    <property type="entry name" value="WH_DNA-bd_sf"/>
</dbReference>
<dbReference type="Proteomes" id="UP000051655">
    <property type="component" value="Unassembled WGS sequence"/>
</dbReference>
<evidence type="ECO:0000256" key="3">
    <source>
        <dbReference type="ARBA" id="ARBA00023163"/>
    </source>
</evidence>
<reference evidence="5 6" key="1">
    <citation type="journal article" date="2015" name="Genome Announc.">
        <title>Expanding the biotechnology potential of lactobacilli through comparative genomics of 213 strains and associated genera.</title>
        <authorList>
            <person name="Sun Z."/>
            <person name="Harris H.M."/>
            <person name="McCann A."/>
            <person name="Guo C."/>
            <person name="Argimon S."/>
            <person name="Zhang W."/>
            <person name="Yang X."/>
            <person name="Jeffery I.B."/>
            <person name="Cooney J.C."/>
            <person name="Kagawa T.F."/>
            <person name="Liu W."/>
            <person name="Song Y."/>
            <person name="Salvetti E."/>
            <person name="Wrobel A."/>
            <person name="Rasinkangas P."/>
            <person name="Parkhill J."/>
            <person name="Rea M.C."/>
            <person name="O'Sullivan O."/>
            <person name="Ritari J."/>
            <person name="Douillard F.P."/>
            <person name="Paul Ross R."/>
            <person name="Yang R."/>
            <person name="Briner A.E."/>
            <person name="Felis G.E."/>
            <person name="de Vos W.M."/>
            <person name="Barrangou R."/>
            <person name="Klaenhammer T.R."/>
            <person name="Caufield P.W."/>
            <person name="Cui Y."/>
            <person name="Zhang H."/>
            <person name="O'Toole P.W."/>
        </authorList>
    </citation>
    <scope>NUCLEOTIDE SEQUENCE [LARGE SCALE GENOMIC DNA]</scope>
    <source>
        <strain evidence="5 6">DSM 20593</strain>
    </source>
</reference>
<dbReference type="InterPro" id="IPR000835">
    <property type="entry name" value="HTH_MarR-typ"/>
</dbReference>
<dbReference type="PANTHER" id="PTHR42756">
    <property type="entry name" value="TRANSCRIPTIONAL REGULATOR, MARR"/>
    <property type="match status" value="1"/>
</dbReference>
<keyword evidence="2" id="KW-0238">DNA-binding</keyword>
<dbReference type="GO" id="GO:0003677">
    <property type="term" value="F:DNA binding"/>
    <property type="evidence" value="ECO:0007669"/>
    <property type="project" value="UniProtKB-KW"/>
</dbReference>
<gene>
    <name evidence="5" type="ORF">IV73_GL000215</name>
</gene>
<keyword evidence="3" id="KW-0804">Transcription</keyword>
<dbReference type="PATRIC" id="fig|1616.3.peg.220"/>
<dbReference type="InterPro" id="IPR036388">
    <property type="entry name" value="WH-like_DNA-bd_sf"/>
</dbReference>
<accession>A0A0R2JEB6</accession>
<dbReference type="Gene3D" id="1.10.10.10">
    <property type="entry name" value="Winged helix-like DNA-binding domain superfamily/Winged helix DNA-binding domain"/>
    <property type="match status" value="1"/>
</dbReference>
<dbReference type="PANTHER" id="PTHR42756:SF1">
    <property type="entry name" value="TRANSCRIPTIONAL REPRESSOR OF EMRAB OPERON"/>
    <property type="match status" value="1"/>
</dbReference>